<feature type="signal peptide" evidence="2">
    <location>
        <begin position="1"/>
        <end position="24"/>
    </location>
</feature>
<dbReference type="EMBL" id="PVZG01000003">
    <property type="protein sequence ID" value="PRY31586.1"/>
    <property type="molecule type" value="Genomic_DNA"/>
</dbReference>
<evidence type="ECO:0000313" key="3">
    <source>
        <dbReference type="EMBL" id="PRY31586.1"/>
    </source>
</evidence>
<gene>
    <name evidence="3" type="ORF">CLV70_103475</name>
</gene>
<name>A0A2T0SDV1_9ACTN</name>
<keyword evidence="4" id="KW-1185">Reference proteome</keyword>
<proteinExistence type="predicted"/>
<dbReference type="Gene3D" id="3.40.50.1820">
    <property type="entry name" value="alpha/beta hydrolase"/>
    <property type="match status" value="1"/>
</dbReference>
<feature type="chain" id="PRO_5015429982" description="Secreted protein" evidence="2">
    <location>
        <begin position="25"/>
        <end position="906"/>
    </location>
</feature>
<feature type="region of interest" description="Disordered" evidence="1">
    <location>
        <begin position="881"/>
        <end position="906"/>
    </location>
</feature>
<evidence type="ECO:0000256" key="1">
    <source>
        <dbReference type="SAM" id="MobiDB-lite"/>
    </source>
</evidence>
<feature type="region of interest" description="Disordered" evidence="1">
    <location>
        <begin position="20"/>
        <end position="42"/>
    </location>
</feature>
<dbReference type="AlphaFoldDB" id="A0A2T0SDV1"/>
<dbReference type="SUPFAM" id="SSF53474">
    <property type="entry name" value="alpha/beta-Hydrolases"/>
    <property type="match status" value="1"/>
</dbReference>
<dbReference type="OrthoDB" id="6646510at2"/>
<feature type="region of interest" description="Disordered" evidence="1">
    <location>
        <begin position="106"/>
        <end position="136"/>
    </location>
</feature>
<dbReference type="InterPro" id="IPR029058">
    <property type="entry name" value="AB_hydrolase_fold"/>
</dbReference>
<dbReference type="Proteomes" id="UP000239209">
    <property type="component" value="Unassembled WGS sequence"/>
</dbReference>
<evidence type="ECO:0008006" key="5">
    <source>
        <dbReference type="Google" id="ProtNLM"/>
    </source>
</evidence>
<protein>
    <recommendedName>
        <fullName evidence="5">Secreted protein</fullName>
    </recommendedName>
</protein>
<comment type="caution">
    <text evidence="3">The sequence shown here is derived from an EMBL/GenBank/DDBJ whole genome shotgun (WGS) entry which is preliminary data.</text>
</comment>
<organism evidence="3 4">
    <name type="scientific">Pseudosporangium ferrugineum</name>
    <dbReference type="NCBI Taxonomy" id="439699"/>
    <lineage>
        <taxon>Bacteria</taxon>
        <taxon>Bacillati</taxon>
        <taxon>Actinomycetota</taxon>
        <taxon>Actinomycetes</taxon>
        <taxon>Micromonosporales</taxon>
        <taxon>Micromonosporaceae</taxon>
        <taxon>Pseudosporangium</taxon>
    </lineage>
</organism>
<keyword evidence="2" id="KW-0732">Signal</keyword>
<dbReference type="RefSeq" id="WP_106126033.1">
    <property type="nucleotide sequence ID" value="NZ_PVZG01000003.1"/>
</dbReference>
<evidence type="ECO:0000313" key="4">
    <source>
        <dbReference type="Proteomes" id="UP000239209"/>
    </source>
</evidence>
<evidence type="ECO:0000256" key="2">
    <source>
        <dbReference type="SAM" id="SignalP"/>
    </source>
</evidence>
<reference evidence="3 4" key="1">
    <citation type="submission" date="2018-03" db="EMBL/GenBank/DDBJ databases">
        <title>Genomic Encyclopedia of Archaeal and Bacterial Type Strains, Phase II (KMG-II): from individual species to whole genera.</title>
        <authorList>
            <person name="Goeker M."/>
        </authorList>
    </citation>
    <scope>NUCLEOTIDE SEQUENCE [LARGE SCALE GENOMIC DNA]</scope>
    <source>
        <strain evidence="3 4">DSM 45348</strain>
    </source>
</reference>
<accession>A0A2T0SDV1</accession>
<sequence>MRRLVVSAALAAALIVGTGGQAHAAPPPGPAGSSGGWSVEGGHLTWRSDERVPMGDAEVEFWSGGRLLGRPKAAPDRKTFTLDLDRAAGLGSLEVRAGGRRLDQAAPAAHRRSVAPEPVVPGPAKANAVDPGKKGPYRTVQGEYTLPGIKLPDLPEKVEMQAVVVAPKGAPGKRPLALFLHGRHYLCFAGPDDLGDQTWPCPAGSQPIPSHRGYLQAQELLASQGYVTVSISANGINGQDNEYAADRGAQARSSLVRNHLAKWADWAGSGRAGAPAIVRSAPRADLSRVFLMGHSRGGEGVSRAAMDTLTPPPAAQEGYHGRVRWTIRGMLLIGPTIFGQNPVPDVPSATILPGCDGDVSDLQGQMFIDETRGVGKGRALQSSLYVIGANHNFFNTEWTPGQAVAPAEDDFFTEEPDAVCTPGRPTRLTAQQQQNAGATYIAAAARLFVGGDDRVRPLLDGTGVRAPSADPARVLSHALGGRRTAALLPDPSMKTTGGARICEQITADAAEVCLDDEDWTVRSAHFVSFGDLPSEAGRYAAELTWSAAGRPMTLKPARPVSLAGSRDLALRLMVPPNTAGTRFGVAVTDTRGRRTALGDVTVDGLPGTGHTTSHWAREVRVPLKRLSGKVAAFEVTPRTAAGRAWLIDAWGWQPGTPAPQATSLPRIDIGDLTVDEGDAGTRTYVVPVRISGRGDGKVRFFEVDAVTNRVTSRLVPVHRRQRAIRIPVEVKGDTLFGWDEGTTVLAKAERGLVIGDYVGGVRVSNDDPMPTVTVRALADRVAEGGTLRWEYTLSAAAETDFSFGAFPVKPTAGTELSSTDVDPQWFRDHAYGEEPEPSRPLSETWLTPYVDIPAGRTSAELAVPTVADSLAEGEEVVELSSSIPAAPARQEPDDPEEIRLIGTVTD</sequence>